<accession>A0A8I6SQ80</accession>
<evidence type="ECO:0000256" key="1">
    <source>
        <dbReference type="SAM" id="MobiDB-lite"/>
    </source>
</evidence>
<evidence type="ECO:0000313" key="3">
    <source>
        <dbReference type="Proteomes" id="UP000494040"/>
    </source>
</evidence>
<proteinExistence type="predicted"/>
<dbReference type="EnsemblMetazoa" id="XM_024227091.1">
    <property type="protein sequence ID" value="XP_024082859.1"/>
    <property type="gene ID" value="LOC106669956"/>
</dbReference>
<dbReference type="GeneID" id="106669956"/>
<dbReference type="KEGG" id="clec:106669956"/>
<dbReference type="RefSeq" id="XP_024082859.1">
    <property type="nucleotide sequence ID" value="XM_024227091.1"/>
</dbReference>
<dbReference type="OMA" id="PIDHAHR"/>
<feature type="region of interest" description="Disordered" evidence="1">
    <location>
        <begin position="49"/>
        <end position="74"/>
    </location>
</feature>
<dbReference type="AlphaFoldDB" id="A0A8I6SQ80"/>
<name>A0A8I6SQ80_CIMLE</name>
<organism evidence="2 3">
    <name type="scientific">Cimex lectularius</name>
    <name type="common">Bed bug</name>
    <name type="synonym">Acanthia lectularia</name>
    <dbReference type="NCBI Taxonomy" id="79782"/>
    <lineage>
        <taxon>Eukaryota</taxon>
        <taxon>Metazoa</taxon>
        <taxon>Ecdysozoa</taxon>
        <taxon>Arthropoda</taxon>
        <taxon>Hexapoda</taxon>
        <taxon>Insecta</taxon>
        <taxon>Pterygota</taxon>
        <taxon>Neoptera</taxon>
        <taxon>Paraneoptera</taxon>
        <taxon>Hemiptera</taxon>
        <taxon>Heteroptera</taxon>
        <taxon>Panheteroptera</taxon>
        <taxon>Cimicomorpha</taxon>
        <taxon>Cimicidae</taxon>
        <taxon>Cimex</taxon>
    </lineage>
</organism>
<feature type="region of interest" description="Disordered" evidence="1">
    <location>
        <begin position="286"/>
        <end position="306"/>
    </location>
</feature>
<dbReference type="OrthoDB" id="6595598at2759"/>
<sequence>MQADAEETIKWKNPVSVHEGMEMWKRKHEDKYRHRYQTRDGCYWPFGRPGGGAPNSGNFRKQRVSKKHKEPEATCKSEGKLPYLPEKQVRFSRGAEQILRYQYQKDVRRSIDTHWRYMTTPQEKAAYRMHLDRILHEKRAFREQEMRRNMNQDVQNASMEPPWGKVGPGGQQWRHPRQVGHNFLHSLGWTGEKAFRKLEDQMDHLAVPEHPMISQKAQNDHLHFKTPEEEWTGGIELVPLLARRRSFKKASNHLPTCDVTNRAYFEQPPSWRETKQPQDYHRELNNQVTTKKHQLQAEKEEDRRESRKHFETWGRFWGRPGHGAPRQTKVKDNINRLLYDPPVI</sequence>
<keyword evidence="3" id="KW-1185">Reference proteome</keyword>
<dbReference type="Proteomes" id="UP000494040">
    <property type="component" value="Unassembled WGS sequence"/>
</dbReference>
<feature type="compositionally biased region" description="Basic and acidic residues" evidence="1">
    <location>
        <begin position="295"/>
        <end position="306"/>
    </location>
</feature>
<evidence type="ECO:0000313" key="2">
    <source>
        <dbReference type="EnsemblMetazoa" id="XP_024082859.1"/>
    </source>
</evidence>
<protein>
    <submittedName>
        <fullName evidence="2">Uncharacterized protein</fullName>
    </submittedName>
</protein>
<reference evidence="2" key="1">
    <citation type="submission" date="2022-01" db="UniProtKB">
        <authorList>
            <consortium name="EnsemblMetazoa"/>
        </authorList>
    </citation>
    <scope>IDENTIFICATION</scope>
</reference>